<dbReference type="NCBIfam" id="TIGR01031">
    <property type="entry name" value="rpmF_bact"/>
    <property type="match status" value="1"/>
</dbReference>
<evidence type="ECO:0000256" key="2">
    <source>
        <dbReference type="ARBA" id="ARBA00022980"/>
    </source>
</evidence>
<dbReference type="GO" id="GO:0015934">
    <property type="term" value="C:large ribosomal subunit"/>
    <property type="evidence" value="ECO:0007669"/>
    <property type="project" value="InterPro"/>
</dbReference>
<feature type="region of interest" description="Disordered" evidence="6">
    <location>
        <begin position="1"/>
        <end position="20"/>
    </location>
</feature>
<keyword evidence="3 5" id="KW-0687">Ribonucleoprotein</keyword>
<sequence length="60" mass="6813">MAVPKRKVSPHRRGNRRAHDSLKVEAHHECSNCGELKRPHNLCPHCGYYNGREVLAPEGL</sequence>
<dbReference type="HAMAP" id="MF_00340">
    <property type="entry name" value="Ribosomal_bL32"/>
    <property type="match status" value="1"/>
</dbReference>
<evidence type="ECO:0000313" key="7">
    <source>
        <dbReference type="EMBL" id="MBY6217268.1"/>
    </source>
</evidence>
<dbReference type="PANTHER" id="PTHR35534:SF1">
    <property type="entry name" value="LARGE RIBOSOMAL SUBUNIT PROTEIN BL32"/>
    <property type="match status" value="1"/>
</dbReference>
<name>A0A9Q3XBK2_9SPHN</name>
<dbReference type="PANTHER" id="PTHR35534">
    <property type="entry name" value="50S RIBOSOMAL PROTEIN L32"/>
    <property type="match status" value="1"/>
</dbReference>
<dbReference type="GO" id="GO:0006412">
    <property type="term" value="P:translation"/>
    <property type="evidence" value="ECO:0007669"/>
    <property type="project" value="UniProtKB-UniRule"/>
</dbReference>
<dbReference type="InterPro" id="IPR044957">
    <property type="entry name" value="Ribosomal_bL32_bact"/>
</dbReference>
<evidence type="ECO:0000256" key="1">
    <source>
        <dbReference type="ARBA" id="ARBA00008560"/>
    </source>
</evidence>
<proteinExistence type="inferred from homology"/>
<dbReference type="Proteomes" id="UP000824927">
    <property type="component" value="Unassembled WGS sequence"/>
</dbReference>
<evidence type="ECO:0000256" key="6">
    <source>
        <dbReference type="SAM" id="MobiDB-lite"/>
    </source>
</evidence>
<accession>A0A9Q3XBK2</accession>
<comment type="similarity">
    <text evidence="1 5">Belongs to the bacterial ribosomal protein bL32 family.</text>
</comment>
<organism evidence="7 8">
    <name type="scientific">Qipengyuania aquimaris</name>
    <dbReference type="NCBI Taxonomy" id="255984"/>
    <lineage>
        <taxon>Bacteria</taxon>
        <taxon>Pseudomonadati</taxon>
        <taxon>Pseudomonadota</taxon>
        <taxon>Alphaproteobacteria</taxon>
        <taxon>Sphingomonadales</taxon>
        <taxon>Erythrobacteraceae</taxon>
        <taxon>Qipengyuania</taxon>
    </lineage>
</organism>
<comment type="caution">
    <text evidence="7">The sequence shown here is derived from an EMBL/GenBank/DDBJ whole genome shotgun (WGS) entry which is preliminary data.</text>
</comment>
<dbReference type="Gene3D" id="1.20.5.640">
    <property type="entry name" value="Single helix bin"/>
    <property type="match status" value="1"/>
</dbReference>
<dbReference type="InterPro" id="IPR011332">
    <property type="entry name" value="Ribosomal_zn-bd"/>
</dbReference>
<dbReference type="EMBL" id="JAHVKP010000001">
    <property type="protein sequence ID" value="MBY6217268.1"/>
    <property type="molecule type" value="Genomic_DNA"/>
</dbReference>
<gene>
    <name evidence="5 7" type="primary">rpmF</name>
    <name evidence="7" type="ORF">KUV31_02820</name>
</gene>
<evidence type="ECO:0000313" key="8">
    <source>
        <dbReference type="Proteomes" id="UP000824927"/>
    </source>
</evidence>
<evidence type="ECO:0000256" key="5">
    <source>
        <dbReference type="HAMAP-Rule" id="MF_00340"/>
    </source>
</evidence>
<evidence type="ECO:0000256" key="4">
    <source>
        <dbReference type="ARBA" id="ARBA00035178"/>
    </source>
</evidence>
<dbReference type="InterPro" id="IPR002677">
    <property type="entry name" value="Ribosomal_bL32"/>
</dbReference>
<dbReference type="SUPFAM" id="SSF57829">
    <property type="entry name" value="Zn-binding ribosomal proteins"/>
    <property type="match status" value="1"/>
</dbReference>
<dbReference type="AlphaFoldDB" id="A0A9Q3XBK2"/>
<dbReference type="Pfam" id="PF01783">
    <property type="entry name" value="Ribosomal_L32p"/>
    <property type="match status" value="1"/>
</dbReference>
<protein>
    <recommendedName>
        <fullName evidence="4 5">Large ribosomal subunit protein bL32</fullName>
    </recommendedName>
</protein>
<dbReference type="GO" id="GO:0003735">
    <property type="term" value="F:structural constituent of ribosome"/>
    <property type="evidence" value="ECO:0007669"/>
    <property type="project" value="InterPro"/>
</dbReference>
<feature type="compositionally biased region" description="Basic residues" evidence="6">
    <location>
        <begin position="1"/>
        <end position="16"/>
    </location>
</feature>
<evidence type="ECO:0000256" key="3">
    <source>
        <dbReference type="ARBA" id="ARBA00023274"/>
    </source>
</evidence>
<keyword evidence="2 5" id="KW-0689">Ribosomal protein</keyword>
<reference evidence="7" key="1">
    <citation type="submission" date="2021-06" db="EMBL/GenBank/DDBJ databases">
        <title>50 bacteria genomes isolated from Dapeng, Shenzhen, China.</title>
        <authorList>
            <person name="Zheng W."/>
            <person name="Yu S."/>
            <person name="Huang Y."/>
        </authorList>
    </citation>
    <scope>NUCLEOTIDE SEQUENCE</scope>
    <source>
        <strain evidence="7">DP4N28-2</strain>
    </source>
</reference>
<dbReference type="RefSeq" id="WP_040965823.1">
    <property type="nucleotide sequence ID" value="NZ_CP095080.1"/>
</dbReference>